<dbReference type="GeneID" id="9681704"/>
<dbReference type="Proteomes" id="UP000001876">
    <property type="component" value="Unassembled WGS sequence"/>
</dbReference>
<evidence type="ECO:0000313" key="1">
    <source>
        <dbReference type="EMBL" id="EEH59772.1"/>
    </source>
</evidence>
<accession>C1MKJ5</accession>
<dbReference type="KEGG" id="mpp:MICPUCDRAFT_64455"/>
<reference evidence="1 2" key="1">
    <citation type="journal article" date="2009" name="Science">
        <title>Green evolution and dynamic adaptations revealed by genomes of the marine picoeukaryotes Micromonas.</title>
        <authorList>
            <person name="Worden A.Z."/>
            <person name="Lee J.H."/>
            <person name="Mock T."/>
            <person name="Rouze P."/>
            <person name="Simmons M.P."/>
            <person name="Aerts A.L."/>
            <person name="Allen A.E."/>
            <person name="Cuvelier M.L."/>
            <person name="Derelle E."/>
            <person name="Everett M.V."/>
            <person name="Foulon E."/>
            <person name="Grimwood J."/>
            <person name="Gundlach H."/>
            <person name="Henrissat B."/>
            <person name="Napoli C."/>
            <person name="McDonald S.M."/>
            <person name="Parker M.S."/>
            <person name="Rombauts S."/>
            <person name="Salamov A."/>
            <person name="Von Dassow P."/>
            <person name="Badger J.H."/>
            <person name="Coutinho P.M."/>
            <person name="Demir E."/>
            <person name="Dubchak I."/>
            <person name="Gentemann C."/>
            <person name="Eikrem W."/>
            <person name="Gready J.E."/>
            <person name="John U."/>
            <person name="Lanier W."/>
            <person name="Lindquist E.A."/>
            <person name="Lucas S."/>
            <person name="Mayer K.F."/>
            <person name="Moreau H."/>
            <person name="Not F."/>
            <person name="Otillar R."/>
            <person name="Panaud O."/>
            <person name="Pangilinan J."/>
            <person name="Paulsen I."/>
            <person name="Piegu B."/>
            <person name="Poliakov A."/>
            <person name="Robbens S."/>
            <person name="Schmutz J."/>
            <person name="Toulza E."/>
            <person name="Wyss T."/>
            <person name="Zelensky A."/>
            <person name="Zhou K."/>
            <person name="Armbrust E.V."/>
            <person name="Bhattacharya D."/>
            <person name="Goodenough U.W."/>
            <person name="Van de Peer Y."/>
            <person name="Grigoriev I.V."/>
        </authorList>
    </citation>
    <scope>NUCLEOTIDE SEQUENCE [LARGE SCALE GENOMIC DNA]</scope>
    <source>
        <strain evidence="1 2">CCMP1545</strain>
    </source>
</reference>
<protein>
    <submittedName>
        <fullName evidence="1">Predicted protein</fullName>
    </submittedName>
</protein>
<keyword evidence="2" id="KW-1185">Reference proteome</keyword>
<dbReference type="RefSeq" id="XP_003056396.1">
    <property type="nucleotide sequence ID" value="XM_003056350.1"/>
</dbReference>
<dbReference type="EMBL" id="GG663736">
    <property type="protein sequence ID" value="EEH59772.1"/>
    <property type="molecule type" value="Genomic_DNA"/>
</dbReference>
<sequence>MTTTFIGFWFFTSDRITVQHVYVYSCTRVCSIVRRYCVDLSTKKYFRKYLRKYESTFESTRTVQRCTCTTYT</sequence>
<dbReference type="AlphaFoldDB" id="C1MKJ5"/>
<name>C1MKJ5_MICPC</name>
<organism evidence="2">
    <name type="scientific">Micromonas pusilla (strain CCMP1545)</name>
    <name type="common">Picoplanktonic green alga</name>
    <dbReference type="NCBI Taxonomy" id="564608"/>
    <lineage>
        <taxon>Eukaryota</taxon>
        <taxon>Viridiplantae</taxon>
        <taxon>Chlorophyta</taxon>
        <taxon>Mamiellophyceae</taxon>
        <taxon>Mamiellales</taxon>
        <taxon>Mamiellaceae</taxon>
        <taxon>Micromonas</taxon>
    </lineage>
</organism>
<evidence type="ECO:0000313" key="2">
    <source>
        <dbReference type="Proteomes" id="UP000001876"/>
    </source>
</evidence>
<gene>
    <name evidence="1" type="ORF">MICPUCDRAFT_64455</name>
</gene>
<proteinExistence type="predicted"/>